<keyword evidence="4 5" id="KW-0472">Membrane</keyword>
<evidence type="ECO:0000256" key="4">
    <source>
        <dbReference type="ARBA" id="ARBA00023136"/>
    </source>
</evidence>
<feature type="domain" description="RDD" evidence="6">
    <location>
        <begin position="12"/>
        <end position="143"/>
    </location>
</feature>
<feature type="transmembrane region" description="Helical" evidence="5">
    <location>
        <begin position="21"/>
        <end position="45"/>
    </location>
</feature>
<evidence type="ECO:0000259" key="6">
    <source>
        <dbReference type="Pfam" id="PF06271"/>
    </source>
</evidence>
<evidence type="ECO:0000313" key="8">
    <source>
        <dbReference type="Proteomes" id="UP001230220"/>
    </source>
</evidence>
<dbReference type="InterPro" id="IPR010432">
    <property type="entry name" value="RDD"/>
</dbReference>
<keyword evidence="8" id="KW-1185">Reference proteome</keyword>
<evidence type="ECO:0000256" key="5">
    <source>
        <dbReference type="SAM" id="Phobius"/>
    </source>
</evidence>
<comment type="caution">
    <text evidence="7">The sequence shown here is derived from an EMBL/GenBank/DDBJ whole genome shotgun (WGS) entry which is preliminary data.</text>
</comment>
<evidence type="ECO:0000256" key="2">
    <source>
        <dbReference type="ARBA" id="ARBA00022692"/>
    </source>
</evidence>
<evidence type="ECO:0000313" key="7">
    <source>
        <dbReference type="EMBL" id="MDQ0362744.1"/>
    </source>
</evidence>
<dbReference type="EMBL" id="JAUSUR010000007">
    <property type="protein sequence ID" value="MDQ0362744.1"/>
    <property type="molecule type" value="Genomic_DNA"/>
</dbReference>
<organism evidence="7 8">
    <name type="scientific">Breznakia pachnodae</name>
    <dbReference type="NCBI Taxonomy" id="265178"/>
    <lineage>
        <taxon>Bacteria</taxon>
        <taxon>Bacillati</taxon>
        <taxon>Bacillota</taxon>
        <taxon>Erysipelotrichia</taxon>
        <taxon>Erysipelotrichales</taxon>
        <taxon>Erysipelotrichaceae</taxon>
        <taxon>Breznakia</taxon>
    </lineage>
</organism>
<gene>
    <name evidence="7" type="ORF">J2S15_003498</name>
</gene>
<dbReference type="RefSeq" id="WP_307410696.1">
    <property type="nucleotide sequence ID" value="NZ_JAUSUR010000007.1"/>
</dbReference>
<feature type="transmembrane region" description="Helical" evidence="5">
    <location>
        <begin position="105"/>
        <end position="127"/>
    </location>
</feature>
<name>A0ABU0E761_9FIRM</name>
<sequence length="151" mass="17419">MKTKNRRKIMDASLKSRLLAYGVDFIINIILLGTFLFTATMFFTVNPADPLGSFQMLCFMITVFILFCYIPSKYEGKTIGKIIFKIKVTSDEGKLPVIKTVLREFVLKFVMSIILVFISVIYTLFYITKNKSIDKLRLPHDLLLHTYVISD</sequence>
<protein>
    <submittedName>
        <fullName evidence="7">RDD family membrane protein YckC</fullName>
    </submittedName>
</protein>
<dbReference type="Proteomes" id="UP001230220">
    <property type="component" value="Unassembled WGS sequence"/>
</dbReference>
<keyword evidence="3 5" id="KW-1133">Transmembrane helix</keyword>
<feature type="transmembrane region" description="Helical" evidence="5">
    <location>
        <begin position="51"/>
        <end position="70"/>
    </location>
</feature>
<dbReference type="Pfam" id="PF06271">
    <property type="entry name" value="RDD"/>
    <property type="match status" value="1"/>
</dbReference>
<evidence type="ECO:0000256" key="1">
    <source>
        <dbReference type="ARBA" id="ARBA00004141"/>
    </source>
</evidence>
<evidence type="ECO:0000256" key="3">
    <source>
        <dbReference type="ARBA" id="ARBA00022989"/>
    </source>
</evidence>
<reference evidence="7 8" key="1">
    <citation type="submission" date="2023-07" db="EMBL/GenBank/DDBJ databases">
        <title>Genomic Encyclopedia of Type Strains, Phase IV (KMG-IV): sequencing the most valuable type-strain genomes for metagenomic binning, comparative biology and taxonomic classification.</title>
        <authorList>
            <person name="Goeker M."/>
        </authorList>
    </citation>
    <scope>NUCLEOTIDE SEQUENCE [LARGE SCALE GENOMIC DNA]</scope>
    <source>
        <strain evidence="7 8">DSM 16784</strain>
    </source>
</reference>
<accession>A0ABU0E761</accession>
<keyword evidence="2 5" id="KW-0812">Transmembrane</keyword>
<comment type="subcellular location">
    <subcellularLocation>
        <location evidence="1">Membrane</location>
        <topology evidence="1">Multi-pass membrane protein</topology>
    </subcellularLocation>
</comment>
<proteinExistence type="predicted"/>